<feature type="active site" description="Proton acceptor" evidence="4">
    <location>
        <position position="265"/>
    </location>
</feature>
<dbReference type="Pfam" id="PF08100">
    <property type="entry name" value="Dimerisation"/>
    <property type="match status" value="1"/>
</dbReference>
<keyword evidence="1 7" id="KW-0489">Methyltransferase</keyword>
<evidence type="ECO:0000256" key="4">
    <source>
        <dbReference type="PIRSR" id="PIRSR005739-1"/>
    </source>
</evidence>
<keyword evidence="3" id="KW-0949">S-adenosyl-L-methionine</keyword>
<dbReference type="PANTHER" id="PTHR43712:SF2">
    <property type="entry name" value="O-METHYLTRANSFERASE CICE"/>
    <property type="match status" value="1"/>
</dbReference>
<dbReference type="KEGG" id="mauu:NCTC10437_02233"/>
<evidence type="ECO:0000256" key="1">
    <source>
        <dbReference type="ARBA" id="ARBA00022603"/>
    </source>
</evidence>
<dbReference type="PIRSF" id="PIRSF005739">
    <property type="entry name" value="O-mtase"/>
    <property type="match status" value="1"/>
</dbReference>
<dbReference type="SUPFAM" id="SSF53335">
    <property type="entry name" value="S-adenosyl-L-methionine-dependent methyltransferases"/>
    <property type="match status" value="1"/>
</dbReference>
<sequence>MVVNSATEGREKVRLALRGANPVEWLALRAGIVPTAAAEAWGGMALSAVVITAVQTGVTARLARRPATAEELAAELSLDPVPTRLLLDCLRSGGHVTVRRGRYRLTRRSRRWLDPESALSVAQYVAGASDYWAWWSDLDEVTRTGRPAGHHDAPPGDPYWRRYIGGQLELARLSAGEVAKKIRLPRDSRTLLDIGGGHGWYSAQLCRRHPQLTATVLDLPGSAAIGREIIAAAGMSDRVVHREGDATTDDLGGGYDAVLCFNLLHHLTAEQTVELFGRIRDALAPGGTLAVMDAFAEPSRRSSAQANVLGLFMYLSSGSQVHPPEKLHSWLRDAGFGVPQRIPILRIPGQAMYMVTKAVAASE</sequence>
<protein>
    <submittedName>
        <fullName evidence="7">Type 12 methyltransferase</fullName>
    </submittedName>
</protein>
<dbReference type="PROSITE" id="PS51683">
    <property type="entry name" value="SAM_OMT_II"/>
    <property type="match status" value="1"/>
</dbReference>
<organism evidence="7 8">
    <name type="scientific">Mycolicibacterium aurum</name>
    <name type="common">Mycobacterium aurum</name>
    <dbReference type="NCBI Taxonomy" id="1791"/>
    <lineage>
        <taxon>Bacteria</taxon>
        <taxon>Bacillati</taxon>
        <taxon>Actinomycetota</taxon>
        <taxon>Actinomycetes</taxon>
        <taxon>Mycobacteriales</taxon>
        <taxon>Mycobacteriaceae</taxon>
        <taxon>Mycolicibacterium</taxon>
    </lineage>
</organism>
<dbReference type="Gene3D" id="1.10.10.10">
    <property type="entry name" value="Winged helix-like DNA-binding domain superfamily/Winged helix DNA-binding domain"/>
    <property type="match status" value="1"/>
</dbReference>
<dbReference type="CDD" id="cd02440">
    <property type="entry name" value="AdoMet_MTases"/>
    <property type="match status" value="1"/>
</dbReference>
<dbReference type="SUPFAM" id="SSF46785">
    <property type="entry name" value="Winged helix' DNA-binding domain"/>
    <property type="match status" value="1"/>
</dbReference>
<dbReference type="PANTHER" id="PTHR43712">
    <property type="entry name" value="PUTATIVE (AFU_ORTHOLOGUE AFUA_4G14580)-RELATED"/>
    <property type="match status" value="1"/>
</dbReference>
<accession>A0A448ING0</accession>
<name>A0A448ING0_MYCAU</name>
<dbReference type="Gene3D" id="3.40.50.150">
    <property type="entry name" value="Vaccinia Virus protein VP39"/>
    <property type="match status" value="1"/>
</dbReference>
<keyword evidence="2 7" id="KW-0808">Transferase</keyword>
<dbReference type="AlphaFoldDB" id="A0A448ING0"/>
<feature type="domain" description="O-methyltransferase C-terminal" evidence="5">
    <location>
        <begin position="163"/>
        <end position="336"/>
    </location>
</feature>
<dbReference type="InterPro" id="IPR012967">
    <property type="entry name" value="COMT_dimerisation"/>
</dbReference>
<dbReference type="OrthoDB" id="582216at2"/>
<feature type="domain" description="O-methyltransferase dimerisation" evidence="6">
    <location>
        <begin position="42"/>
        <end position="113"/>
    </location>
</feature>
<evidence type="ECO:0000256" key="2">
    <source>
        <dbReference type="ARBA" id="ARBA00022679"/>
    </source>
</evidence>
<dbReference type="EMBL" id="LR134356">
    <property type="protein sequence ID" value="VEG53982.1"/>
    <property type="molecule type" value="Genomic_DNA"/>
</dbReference>
<evidence type="ECO:0000313" key="8">
    <source>
        <dbReference type="Proteomes" id="UP000279306"/>
    </source>
</evidence>
<dbReference type="InterPro" id="IPR029063">
    <property type="entry name" value="SAM-dependent_MTases_sf"/>
</dbReference>
<dbReference type="InterPro" id="IPR016461">
    <property type="entry name" value="COMT-like"/>
</dbReference>
<dbReference type="InterPro" id="IPR036388">
    <property type="entry name" value="WH-like_DNA-bd_sf"/>
</dbReference>
<gene>
    <name evidence="7" type="primary">tcmN_1</name>
    <name evidence="7" type="ORF">NCTC10437_02233</name>
</gene>
<dbReference type="GO" id="GO:0008171">
    <property type="term" value="F:O-methyltransferase activity"/>
    <property type="evidence" value="ECO:0007669"/>
    <property type="project" value="InterPro"/>
</dbReference>
<dbReference type="InterPro" id="IPR001077">
    <property type="entry name" value="COMT_C"/>
</dbReference>
<evidence type="ECO:0000259" key="5">
    <source>
        <dbReference type="Pfam" id="PF00891"/>
    </source>
</evidence>
<keyword evidence="8" id="KW-1185">Reference proteome</keyword>
<dbReference type="Proteomes" id="UP000279306">
    <property type="component" value="Chromosome"/>
</dbReference>
<dbReference type="Pfam" id="PF00891">
    <property type="entry name" value="Methyltransf_2"/>
    <property type="match status" value="1"/>
</dbReference>
<proteinExistence type="predicted"/>
<evidence type="ECO:0000256" key="3">
    <source>
        <dbReference type="ARBA" id="ARBA00022691"/>
    </source>
</evidence>
<evidence type="ECO:0000259" key="6">
    <source>
        <dbReference type="Pfam" id="PF08100"/>
    </source>
</evidence>
<dbReference type="STRING" id="1791.GCA_001049355_04865"/>
<evidence type="ECO:0000313" key="7">
    <source>
        <dbReference type="EMBL" id="VEG53982.1"/>
    </source>
</evidence>
<reference evidence="7 8" key="1">
    <citation type="submission" date="2018-12" db="EMBL/GenBank/DDBJ databases">
        <authorList>
            <consortium name="Pathogen Informatics"/>
        </authorList>
    </citation>
    <scope>NUCLEOTIDE SEQUENCE [LARGE SCALE GENOMIC DNA]</scope>
    <source>
        <strain evidence="7 8">NCTC10437</strain>
    </source>
</reference>
<dbReference type="InterPro" id="IPR036390">
    <property type="entry name" value="WH_DNA-bd_sf"/>
</dbReference>
<dbReference type="GO" id="GO:0046983">
    <property type="term" value="F:protein dimerization activity"/>
    <property type="evidence" value="ECO:0007669"/>
    <property type="project" value="InterPro"/>
</dbReference>
<dbReference type="GO" id="GO:0032259">
    <property type="term" value="P:methylation"/>
    <property type="evidence" value="ECO:0007669"/>
    <property type="project" value="UniProtKB-KW"/>
</dbReference>